<evidence type="ECO:0000313" key="1">
    <source>
        <dbReference type="EMBL" id="CAI9965849.1"/>
    </source>
</evidence>
<comment type="caution">
    <text evidence="1">The sequence shown here is derived from an EMBL/GenBank/DDBJ whole genome shotgun (WGS) entry which is preliminary data.</text>
</comment>
<reference evidence="1" key="1">
    <citation type="submission" date="2023-06" db="EMBL/GenBank/DDBJ databases">
        <authorList>
            <person name="Kurt Z."/>
        </authorList>
    </citation>
    <scope>NUCLEOTIDE SEQUENCE</scope>
</reference>
<organism evidence="1">
    <name type="scientific">Hexamita inflata</name>
    <dbReference type="NCBI Taxonomy" id="28002"/>
    <lineage>
        <taxon>Eukaryota</taxon>
        <taxon>Metamonada</taxon>
        <taxon>Diplomonadida</taxon>
        <taxon>Hexamitidae</taxon>
        <taxon>Hexamitinae</taxon>
        <taxon>Hexamita</taxon>
    </lineage>
</organism>
<evidence type="ECO:0000313" key="3">
    <source>
        <dbReference type="Proteomes" id="UP001642409"/>
    </source>
</evidence>
<name>A0AA86QTP3_9EUKA</name>
<keyword evidence="3" id="KW-1185">Reference proteome</keyword>
<dbReference type="Proteomes" id="UP001642409">
    <property type="component" value="Unassembled WGS sequence"/>
</dbReference>
<gene>
    <name evidence="1" type="ORF">HINF_LOCUS53494</name>
    <name evidence="2" type="ORF">HINF_LOCUS74865</name>
</gene>
<dbReference type="EMBL" id="CATOUU010000996">
    <property type="protein sequence ID" value="CAI9965849.1"/>
    <property type="molecule type" value="Genomic_DNA"/>
</dbReference>
<dbReference type="EMBL" id="CAXDID020000648">
    <property type="protein sequence ID" value="CAL6108226.1"/>
    <property type="molecule type" value="Genomic_DNA"/>
</dbReference>
<reference evidence="2 3" key="2">
    <citation type="submission" date="2024-07" db="EMBL/GenBank/DDBJ databases">
        <authorList>
            <person name="Akdeniz Z."/>
        </authorList>
    </citation>
    <scope>NUCLEOTIDE SEQUENCE [LARGE SCALE GENOMIC DNA]</scope>
</reference>
<evidence type="ECO:0000313" key="2">
    <source>
        <dbReference type="EMBL" id="CAL6108226.1"/>
    </source>
</evidence>
<proteinExistence type="predicted"/>
<dbReference type="AlphaFoldDB" id="A0AA86QTP3"/>
<sequence>MHDIVFSSVFSQFINAHRSLSGTQLNALQFIKKVHLIYKEALFTNQVEYYRWVYVSHQLYHNKCCKYIAEALLSRERHLRAGLREVRELKLEVLGGGTDEHTQIRVRLENIQCSIAYNTTRADLHAAIQRKHLQLNTKQALHVKLDVFTQRKPHSLHTF</sequence>
<accession>A0AA86QTP3</accession>
<protein>
    <submittedName>
        <fullName evidence="2">Hypothetical_protein</fullName>
    </submittedName>
</protein>